<dbReference type="GO" id="GO:0005524">
    <property type="term" value="F:ATP binding"/>
    <property type="evidence" value="ECO:0007669"/>
    <property type="project" value="UniProtKB-KW"/>
</dbReference>
<evidence type="ECO:0000256" key="4">
    <source>
        <dbReference type="ARBA" id="ARBA00022741"/>
    </source>
</evidence>
<dbReference type="GO" id="GO:0005739">
    <property type="term" value="C:mitochondrion"/>
    <property type="evidence" value="ECO:0007669"/>
    <property type="project" value="TreeGrafter"/>
</dbReference>
<accession>A0AA38VJ04</accession>
<dbReference type="Pfam" id="PF00750">
    <property type="entry name" value="tRNA-synt_1d"/>
    <property type="match status" value="1"/>
</dbReference>
<keyword evidence="6 10" id="KW-0648">Protein biosynthesis</keyword>
<comment type="caution">
    <text evidence="13">The sequence shown here is derived from an EMBL/GenBank/DDBJ whole genome shotgun (WGS) entry which is preliminary data.</text>
</comment>
<evidence type="ECO:0000313" key="13">
    <source>
        <dbReference type="EMBL" id="KAJ9134381.1"/>
    </source>
</evidence>
<dbReference type="Pfam" id="PF05746">
    <property type="entry name" value="DALR_1"/>
    <property type="match status" value="1"/>
</dbReference>
<dbReference type="InterPro" id="IPR014729">
    <property type="entry name" value="Rossmann-like_a/b/a_fold"/>
</dbReference>
<proteinExistence type="inferred from homology"/>
<dbReference type="InterPro" id="IPR036695">
    <property type="entry name" value="Arg-tRNA-synth_N_sf"/>
</dbReference>
<dbReference type="InterPro" id="IPR005148">
    <property type="entry name" value="Arg-tRNA-synth_N"/>
</dbReference>
<keyword evidence="3 10" id="KW-0436">Ligase</keyword>
<dbReference type="Gene3D" id="1.10.730.10">
    <property type="entry name" value="Isoleucyl-tRNA Synthetase, Domain 1"/>
    <property type="match status" value="1"/>
</dbReference>
<dbReference type="EMBL" id="JANBVN010000184">
    <property type="protein sequence ID" value="KAJ9134381.1"/>
    <property type="molecule type" value="Genomic_DNA"/>
</dbReference>
<evidence type="ECO:0000259" key="11">
    <source>
        <dbReference type="SMART" id="SM00836"/>
    </source>
</evidence>
<dbReference type="PANTHER" id="PTHR11956">
    <property type="entry name" value="ARGINYL-TRNA SYNTHETASE"/>
    <property type="match status" value="1"/>
</dbReference>
<dbReference type="CDD" id="cd00671">
    <property type="entry name" value="ArgRS_core"/>
    <property type="match status" value="1"/>
</dbReference>
<feature type="domain" description="DALR anticodon binding" evidence="11">
    <location>
        <begin position="516"/>
        <end position="633"/>
    </location>
</feature>
<keyword evidence="14" id="KW-1185">Reference proteome</keyword>
<dbReference type="EC" id="6.1.1.19" evidence="2"/>
<dbReference type="AlphaFoldDB" id="A0AA38VJ04"/>
<evidence type="ECO:0000256" key="9">
    <source>
        <dbReference type="ARBA" id="ARBA00049339"/>
    </source>
</evidence>
<evidence type="ECO:0000256" key="10">
    <source>
        <dbReference type="RuleBase" id="RU363038"/>
    </source>
</evidence>
<keyword evidence="5 10" id="KW-0067">ATP-binding</keyword>
<evidence type="ECO:0000259" key="12">
    <source>
        <dbReference type="SMART" id="SM01016"/>
    </source>
</evidence>
<name>A0AA38VJ04_9PEZI</name>
<dbReference type="HAMAP" id="MF_00123">
    <property type="entry name" value="Arg_tRNA_synth"/>
    <property type="match status" value="1"/>
</dbReference>
<evidence type="ECO:0000256" key="1">
    <source>
        <dbReference type="ARBA" id="ARBA00005594"/>
    </source>
</evidence>
<dbReference type="Gene3D" id="3.30.1360.70">
    <property type="entry name" value="Arginyl tRNA synthetase N-terminal domain"/>
    <property type="match status" value="1"/>
</dbReference>
<dbReference type="InterPro" id="IPR008909">
    <property type="entry name" value="DALR_anticod-bd"/>
</dbReference>
<dbReference type="SMART" id="SM00836">
    <property type="entry name" value="DALR_1"/>
    <property type="match status" value="1"/>
</dbReference>
<dbReference type="Proteomes" id="UP001174691">
    <property type="component" value="Unassembled WGS sequence"/>
</dbReference>
<protein>
    <recommendedName>
        <fullName evidence="2">arginine--tRNA ligase</fullName>
        <ecNumber evidence="2">6.1.1.19</ecNumber>
    </recommendedName>
    <alternativeName>
        <fullName evidence="8">Arginyl-tRNA synthetase</fullName>
    </alternativeName>
</protein>
<dbReference type="NCBIfam" id="TIGR00456">
    <property type="entry name" value="argS"/>
    <property type="match status" value="1"/>
</dbReference>
<evidence type="ECO:0000256" key="7">
    <source>
        <dbReference type="ARBA" id="ARBA00023146"/>
    </source>
</evidence>
<dbReference type="InterPro" id="IPR035684">
    <property type="entry name" value="ArgRS_core"/>
</dbReference>
<dbReference type="FunFam" id="3.40.50.620:FF:000058">
    <property type="entry name" value="Mitochondrial arginyl-tRNA synthetase"/>
    <property type="match status" value="1"/>
</dbReference>
<dbReference type="GO" id="GO:0032543">
    <property type="term" value="P:mitochondrial translation"/>
    <property type="evidence" value="ECO:0007669"/>
    <property type="project" value="TreeGrafter"/>
</dbReference>
<evidence type="ECO:0000256" key="6">
    <source>
        <dbReference type="ARBA" id="ARBA00022917"/>
    </source>
</evidence>
<dbReference type="PROSITE" id="PS00178">
    <property type="entry name" value="AA_TRNA_LIGASE_I"/>
    <property type="match status" value="1"/>
</dbReference>
<dbReference type="SMART" id="SM01016">
    <property type="entry name" value="Arg_tRNA_synt_N"/>
    <property type="match status" value="1"/>
</dbReference>
<evidence type="ECO:0000313" key="14">
    <source>
        <dbReference type="Proteomes" id="UP001174691"/>
    </source>
</evidence>
<dbReference type="GO" id="GO:0006420">
    <property type="term" value="P:arginyl-tRNA aminoacylation"/>
    <property type="evidence" value="ECO:0007669"/>
    <property type="project" value="InterPro"/>
</dbReference>
<evidence type="ECO:0000256" key="8">
    <source>
        <dbReference type="ARBA" id="ARBA00033033"/>
    </source>
</evidence>
<dbReference type="CDD" id="cd07956">
    <property type="entry name" value="Anticodon_Ia_Arg"/>
    <property type="match status" value="1"/>
</dbReference>
<dbReference type="InterPro" id="IPR001278">
    <property type="entry name" value="Arg-tRNA-ligase"/>
</dbReference>
<dbReference type="PRINTS" id="PR01038">
    <property type="entry name" value="TRNASYNTHARG"/>
</dbReference>
<comment type="similarity">
    <text evidence="1 10">Belongs to the class-I aminoacyl-tRNA synthetase family.</text>
</comment>
<dbReference type="InterPro" id="IPR001412">
    <property type="entry name" value="aa-tRNA-synth_I_CS"/>
</dbReference>
<organism evidence="13 14">
    <name type="scientific">Coniochaeta hoffmannii</name>
    <dbReference type="NCBI Taxonomy" id="91930"/>
    <lineage>
        <taxon>Eukaryota</taxon>
        <taxon>Fungi</taxon>
        <taxon>Dikarya</taxon>
        <taxon>Ascomycota</taxon>
        <taxon>Pezizomycotina</taxon>
        <taxon>Sordariomycetes</taxon>
        <taxon>Sordariomycetidae</taxon>
        <taxon>Coniochaetales</taxon>
        <taxon>Coniochaetaceae</taxon>
        <taxon>Coniochaeta</taxon>
    </lineage>
</organism>
<dbReference type="SUPFAM" id="SSF47323">
    <property type="entry name" value="Anticodon-binding domain of a subclass of class I aminoacyl-tRNA synthetases"/>
    <property type="match status" value="1"/>
</dbReference>
<dbReference type="GO" id="GO:0004814">
    <property type="term" value="F:arginine-tRNA ligase activity"/>
    <property type="evidence" value="ECO:0007669"/>
    <property type="project" value="UniProtKB-EC"/>
</dbReference>
<sequence length="633" mass="71851">MAEELAAQVKGLSLDDLSAKYPNCHPAINPFDLYRGHLANVLHEVTGVDHKIIYPNLQWTSGLDKGDIILAAPSLRVKGKKPDELAKEWTEKFPEDPLFQPPTLVNYFISFFLKPAPVTKAVLPMIRSLGSEYGANKFNGLRDPADPSKGKKRIIVEFSSPNIAKPFHAGHLRSTIIGGFLANIYEASGWDVVRINYLGDWGKQYGLLALAYERYGDEEKLKTDPINHLFELYVKMNADMTAEKEDIAKEKAAGKDVTEREANSLDEQARRYFKKMTDRDPDALALWKRMRDLSIVKYKETYARLNIHFDEYSGESQVSEEAMERVAKEMAEKKISTESEGAMIVNFAELIPGKEGKRLERPIVRKKDGTALYLTRDISELLGRYEKYHFDKMIYVVASAQDLHLKQLFKIIELLGYKDIADRCQHINFGLVLGMSTRRGTVKFLDDILRDVADKMHEVMKKNDDKYSQVEDPEATADILGISSVMVQDMSGKRINNYTFNMETMTSFEGDTGPYLQYAHARICSIERRAALSKEELDSADLSLLTEAHAVNLIRLLAQWPDVVQTVLKTYEPTNILTYLFKMTHVLSGSYDHLRIVGSEPEIKKARMALYDAARIVLSNGMRLLGLNPVERM</sequence>
<evidence type="ECO:0000256" key="2">
    <source>
        <dbReference type="ARBA" id="ARBA00012837"/>
    </source>
</evidence>
<dbReference type="Gene3D" id="3.40.50.620">
    <property type="entry name" value="HUPs"/>
    <property type="match status" value="1"/>
</dbReference>
<reference evidence="13" key="1">
    <citation type="submission" date="2022-07" db="EMBL/GenBank/DDBJ databases">
        <title>Fungi with potential for degradation of polypropylene.</title>
        <authorList>
            <person name="Gostincar C."/>
        </authorList>
    </citation>
    <scope>NUCLEOTIDE SEQUENCE</scope>
    <source>
        <strain evidence="13">EXF-13287</strain>
    </source>
</reference>
<dbReference type="FunFam" id="1.10.730.10:FF:000006">
    <property type="entry name" value="Arginyl-tRNA synthetase 2, mitochondrial"/>
    <property type="match status" value="1"/>
</dbReference>
<dbReference type="PANTHER" id="PTHR11956:SF11">
    <property type="entry name" value="ARGININE--TRNA LIGASE, MITOCHONDRIAL-RELATED"/>
    <property type="match status" value="1"/>
</dbReference>
<evidence type="ECO:0000256" key="5">
    <source>
        <dbReference type="ARBA" id="ARBA00022840"/>
    </source>
</evidence>
<dbReference type="SUPFAM" id="SSF52374">
    <property type="entry name" value="Nucleotidylyl transferase"/>
    <property type="match status" value="1"/>
</dbReference>
<keyword evidence="7 10" id="KW-0030">Aminoacyl-tRNA synthetase</keyword>
<gene>
    <name evidence="13" type="ORF">NKR19_g8704</name>
</gene>
<feature type="domain" description="Arginyl tRNA synthetase N-terminal" evidence="12">
    <location>
        <begin position="32"/>
        <end position="113"/>
    </location>
</feature>
<keyword evidence="4 10" id="KW-0547">Nucleotide-binding</keyword>
<dbReference type="InterPro" id="IPR009080">
    <property type="entry name" value="tRNAsynth_Ia_anticodon-bd"/>
</dbReference>
<comment type="catalytic activity">
    <reaction evidence="9">
        <text>tRNA(Arg) + L-arginine + ATP = L-arginyl-tRNA(Arg) + AMP + diphosphate</text>
        <dbReference type="Rhea" id="RHEA:20301"/>
        <dbReference type="Rhea" id="RHEA-COMP:9658"/>
        <dbReference type="Rhea" id="RHEA-COMP:9673"/>
        <dbReference type="ChEBI" id="CHEBI:30616"/>
        <dbReference type="ChEBI" id="CHEBI:32682"/>
        <dbReference type="ChEBI" id="CHEBI:33019"/>
        <dbReference type="ChEBI" id="CHEBI:78442"/>
        <dbReference type="ChEBI" id="CHEBI:78513"/>
        <dbReference type="ChEBI" id="CHEBI:456215"/>
        <dbReference type="EC" id="6.1.1.19"/>
    </reaction>
</comment>
<evidence type="ECO:0000256" key="3">
    <source>
        <dbReference type="ARBA" id="ARBA00022598"/>
    </source>
</evidence>
<dbReference type="SUPFAM" id="SSF55190">
    <property type="entry name" value="Arginyl-tRNA synthetase (ArgRS), N-terminal 'additional' domain"/>
    <property type="match status" value="1"/>
</dbReference>